<reference evidence="1" key="1">
    <citation type="journal article" date="2020" name="Stud. Mycol.">
        <title>101 Dothideomycetes genomes: a test case for predicting lifestyles and emergence of pathogens.</title>
        <authorList>
            <person name="Haridas S."/>
            <person name="Albert R."/>
            <person name="Binder M."/>
            <person name="Bloem J."/>
            <person name="Labutti K."/>
            <person name="Salamov A."/>
            <person name="Andreopoulos B."/>
            <person name="Baker S."/>
            <person name="Barry K."/>
            <person name="Bills G."/>
            <person name="Bluhm B."/>
            <person name="Cannon C."/>
            <person name="Castanera R."/>
            <person name="Culley D."/>
            <person name="Daum C."/>
            <person name="Ezra D."/>
            <person name="Gonzalez J."/>
            <person name="Henrissat B."/>
            <person name="Kuo A."/>
            <person name="Liang C."/>
            <person name="Lipzen A."/>
            <person name="Lutzoni F."/>
            <person name="Magnuson J."/>
            <person name="Mondo S."/>
            <person name="Nolan M."/>
            <person name="Ohm R."/>
            <person name="Pangilinan J."/>
            <person name="Park H.-J."/>
            <person name="Ramirez L."/>
            <person name="Alfaro M."/>
            <person name="Sun H."/>
            <person name="Tritt A."/>
            <person name="Yoshinaga Y."/>
            <person name="Zwiers L.-H."/>
            <person name="Turgeon B."/>
            <person name="Goodwin S."/>
            <person name="Spatafora J."/>
            <person name="Crous P."/>
            <person name="Grigoriev I."/>
        </authorList>
    </citation>
    <scope>NUCLEOTIDE SEQUENCE</scope>
    <source>
        <strain evidence="1">CBS 109.77</strain>
    </source>
</reference>
<dbReference type="AlphaFoldDB" id="A0A6A6WYL3"/>
<sequence>MSQMDASMPLKGWVEPNPYPLQRGSAYDLGDQVSILVTENGRSFYRDFAIRARRFSEAKDTWEYQLTEIGGTSYNSGAWFSEIRLRDRSG</sequence>
<evidence type="ECO:0000313" key="1">
    <source>
        <dbReference type="EMBL" id="KAF2789189.1"/>
    </source>
</evidence>
<name>A0A6A6WYL3_9PLEO</name>
<protein>
    <submittedName>
        <fullName evidence="1">Uncharacterized protein</fullName>
    </submittedName>
</protein>
<gene>
    <name evidence="1" type="ORF">K505DRAFT_365833</name>
</gene>
<keyword evidence="2" id="KW-1185">Reference proteome</keyword>
<accession>A0A6A6WYL3</accession>
<dbReference type="Proteomes" id="UP000799757">
    <property type="component" value="Unassembled WGS sequence"/>
</dbReference>
<dbReference type="EMBL" id="MU002156">
    <property type="protein sequence ID" value="KAF2789189.1"/>
    <property type="molecule type" value="Genomic_DNA"/>
</dbReference>
<proteinExistence type="predicted"/>
<evidence type="ECO:0000313" key="2">
    <source>
        <dbReference type="Proteomes" id="UP000799757"/>
    </source>
</evidence>
<organism evidence="1 2">
    <name type="scientific">Melanomma pulvis-pyrius CBS 109.77</name>
    <dbReference type="NCBI Taxonomy" id="1314802"/>
    <lineage>
        <taxon>Eukaryota</taxon>
        <taxon>Fungi</taxon>
        <taxon>Dikarya</taxon>
        <taxon>Ascomycota</taxon>
        <taxon>Pezizomycotina</taxon>
        <taxon>Dothideomycetes</taxon>
        <taxon>Pleosporomycetidae</taxon>
        <taxon>Pleosporales</taxon>
        <taxon>Melanommataceae</taxon>
        <taxon>Melanomma</taxon>
    </lineage>
</organism>